<dbReference type="NCBIfam" id="TIGR00180">
    <property type="entry name" value="parB_part"/>
    <property type="match status" value="1"/>
</dbReference>
<dbReference type="EMBL" id="JAASQP010000001">
    <property type="protein sequence ID" value="NIJ23487.1"/>
    <property type="molecule type" value="Genomic_DNA"/>
</dbReference>
<keyword evidence="3" id="KW-0238">DNA-binding</keyword>
<evidence type="ECO:0000256" key="4">
    <source>
        <dbReference type="ARBA" id="ARBA00025472"/>
    </source>
</evidence>
<dbReference type="InterPro" id="IPR041468">
    <property type="entry name" value="HTH_ParB/Spo0J"/>
</dbReference>
<evidence type="ECO:0000256" key="5">
    <source>
        <dbReference type="SAM" id="MobiDB-lite"/>
    </source>
</evidence>
<dbReference type="RefSeq" id="WP_140230900.1">
    <property type="nucleotide sequence ID" value="NZ_BAAAEV010000001.1"/>
</dbReference>
<dbReference type="Pfam" id="PF23552">
    <property type="entry name" value="ParB_C"/>
    <property type="match status" value="1"/>
</dbReference>
<dbReference type="PANTHER" id="PTHR33375">
    <property type="entry name" value="CHROMOSOME-PARTITIONING PROTEIN PARB-RELATED"/>
    <property type="match status" value="1"/>
</dbReference>
<dbReference type="Pfam" id="PF17762">
    <property type="entry name" value="HTH_ParB"/>
    <property type="match status" value="1"/>
</dbReference>
<dbReference type="CDD" id="cd16393">
    <property type="entry name" value="SPO0J_N"/>
    <property type="match status" value="1"/>
</dbReference>
<dbReference type="InterPro" id="IPR057240">
    <property type="entry name" value="ParB_dimer_C"/>
</dbReference>
<evidence type="ECO:0000256" key="1">
    <source>
        <dbReference type="ARBA" id="ARBA00006295"/>
    </source>
</evidence>
<sequence length="309" mass="33172">MSDDAAAASNRKQRPGLGRGLSALLGDSVRDTPNDRSADAATIPGLRMLPVSAMAPHPGQPRRHFDEAALDELAASIAQRGIIQPIVVRPHGKEYQIVAGERRWRASQRARLHEVPVIVRNLDDAETLEIALVENIQRQDLNAIEEADTYRKLIDAFGHTQEALGRIVGKSRSHVANLLRLLDLPVMVQKMVVDGAIHMGHARAILTAADPDALADQVVAKGLSVRDTERLARGKASGTGVQPRVHLFGEGSSSPGKDADIAALERQLGDVLGLAVHIAHGEKGGSLAISYSTLDQLDMLCQRLSGETI</sequence>
<feature type="compositionally biased region" description="Basic and acidic residues" evidence="5">
    <location>
        <begin position="28"/>
        <end position="38"/>
    </location>
</feature>
<dbReference type="SUPFAM" id="SSF110849">
    <property type="entry name" value="ParB/Sulfiredoxin"/>
    <property type="match status" value="1"/>
</dbReference>
<dbReference type="Gene3D" id="1.10.10.2830">
    <property type="match status" value="1"/>
</dbReference>
<comment type="caution">
    <text evidence="7">The sequence shown here is derived from an EMBL/GenBank/DDBJ whole genome shotgun (WGS) entry which is preliminary data.</text>
</comment>
<proteinExistence type="inferred from homology"/>
<evidence type="ECO:0000313" key="8">
    <source>
        <dbReference type="Proteomes" id="UP000788153"/>
    </source>
</evidence>
<keyword evidence="2" id="KW-0159">Chromosome partition</keyword>
<dbReference type="InterPro" id="IPR036086">
    <property type="entry name" value="ParB/Sulfiredoxin_sf"/>
</dbReference>
<dbReference type="Gene3D" id="3.90.1530.30">
    <property type="match status" value="1"/>
</dbReference>
<evidence type="ECO:0000313" key="7">
    <source>
        <dbReference type="EMBL" id="NIJ23487.1"/>
    </source>
</evidence>
<dbReference type="Pfam" id="PF02195">
    <property type="entry name" value="ParB_N"/>
    <property type="match status" value="1"/>
</dbReference>
<comment type="function">
    <text evidence="4">Involved in chromosome partition. Localize to both poles of the predivisional cell following completion of DNA replication. Binds to the DNA origin of replication.</text>
</comment>
<evidence type="ECO:0000256" key="3">
    <source>
        <dbReference type="ARBA" id="ARBA00023125"/>
    </source>
</evidence>
<reference evidence="7 8" key="1">
    <citation type="submission" date="2020-03" db="EMBL/GenBank/DDBJ databases">
        <title>Genomic Encyclopedia of Type Strains, Phase IV (KMG-IV): sequencing the most valuable type-strain genomes for metagenomic binning, comparative biology and taxonomic classification.</title>
        <authorList>
            <person name="Goeker M."/>
        </authorList>
    </citation>
    <scope>NUCLEOTIDE SEQUENCE [LARGE SCALE GENOMIC DNA]</scope>
    <source>
        <strain evidence="7 8">DSM 22753</strain>
    </source>
</reference>
<evidence type="ECO:0000259" key="6">
    <source>
        <dbReference type="SMART" id="SM00470"/>
    </source>
</evidence>
<dbReference type="InterPro" id="IPR050336">
    <property type="entry name" value="Chromosome_partition/occlusion"/>
</dbReference>
<dbReference type="PANTHER" id="PTHR33375:SF1">
    <property type="entry name" value="CHROMOSOME-PARTITIONING PROTEIN PARB-RELATED"/>
    <property type="match status" value="1"/>
</dbReference>
<evidence type="ECO:0000256" key="2">
    <source>
        <dbReference type="ARBA" id="ARBA00022829"/>
    </source>
</evidence>
<gene>
    <name evidence="7" type="ORF">FHT01_001029</name>
</gene>
<dbReference type="InterPro" id="IPR004437">
    <property type="entry name" value="ParB/RepB/Spo0J"/>
</dbReference>
<keyword evidence="8" id="KW-1185">Reference proteome</keyword>
<comment type="similarity">
    <text evidence="1">Belongs to the ParB family.</text>
</comment>
<feature type="domain" description="ParB-like N-terminal" evidence="6">
    <location>
        <begin position="47"/>
        <end position="136"/>
    </location>
</feature>
<accession>A0ABX0U2D0</accession>
<organism evidence="7 8">
    <name type="scientific">Sphingomonas japonica</name>
    <dbReference type="NCBI Taxonomy" id="511662"/>
    <lineage>
        <taxon>Bacteria</taxon>
        <taxon>Pseudomonadati</taxon>
        <taxon>Pseudomonadota</taxon>
        <taxon>Alphaproteobacteria</taxon>
        <taxon>Sphingomonadales</taxon>
        <taxon>Sphingomonadaceae</taxon>
        <taxon>Sphingomonas</taxon>
    </lineage>
</organism>
<dbReference type="InterPro" id="IPR003115">
    <property type="entry name" value="ParB_N"/>
</dbReference>
<name>A0ABX0U2D0_9SPHN</name>
<feature type="region of interest" description="Disordered" evidence="5">
    <location>
        <begin position="1"/>
        <end position="42"/>
    </location>
</feature>
<dbReference type="Proteomes" id="UP000788153">
    <property type="component" value="Unassembled WGS sequence"/>
</dbReference>
<protein>
    <submittedName>
        <fullName evidence="7">ParB family chromosome partitioning protein</fullName>
    </submittedName>
</protein>
<dbReference type="SMART" id="SM00470">
    <property type="entry name" value="ParB"/>
    <property type="match status" value="1"/>
</dbReference>